<keyword evidence="1" id="KW-0560">Oxidoreductase</keyword>
<dbReference type="PANTHER" id="PTHR42938:SF47">
    <property type="entry name" value="HYDROXYPYRUVATE REDUCTASE"/>
    <property type="match status" value="1"/>
</dbReference>
<sequence length="308" mass="33202">MSKKVLLATEKPFAKAAVEGISKIFAQAGYELVKLEKYTDKADLLKAAADVDAMIIRSDKADAAVIEAGKNLKVIVRAGAGYDNIDLAAASAKGICAMNTPGQNSNAVAELALGMMVFLARNKFTEGNGSELRGKKLGIHAYGNVGRLVAGIAKGFGMEICAFDPFVEKAKMEAEGVKVFDKMEDLYSQCDYVSLHIPANDQTKKSINYDLLAKMKKGAALINTARKEVIDEEGLKKAMAEREDLKYATDIAPDCHAEIAEKLGNRYHATKKKMGAETSEANINAGLAAANQIVKFLEQGDRTFQVNK</sequence>
<evidence type="ECO:0000259" key="2">
    <source>
        <dbReference type="Pfam" id="PF00389"/>
    </source>
</evidence>
<dbReference type="Proteomes" id="UP000177230">
    <property type="component" value="Unassembled WGS sequence"/>
</dbReference>
<organism evidence="4 5">
    <name type="scientific">Candidatus Edwardsbacteria bacterium GWF2_54_11</name>
    <dbReference type="NCBI Taxonomy" id="1817851"/>
    <lineage>
        <taxon>Bacteria</taxon>
        <taxon>Candidatus Edwardsiibacteriota</taxon>
    </lineage>
</organism>
<accession>A0A1F5RG49</accession>
<feature type="domain" description="D-isomer specific 2-hydroxyacid dehydrogenase catalytic" evidence="2">
    <location>
        <begin position="23"/>
        <end position="307"/>
    </location>
</feature>
<name>A0A1F5RG49_9BACT</name>
<dbReference type="CDD" id="cd12174">
    <property type="entry name" value="PGDH_like_3"/>
    <property type="match status" value="1"/>
</dbReference>
<proteinExistence type="inferred from homology"/>
<evidence type="ECO:0000313" key="5">
    <source>
        <dbReference type="Proteomes" id="UP000177230"/>
    </source>
</evidence>
<dbReference type="GO" id="GO:0016616">
    <property type="term" value="F:oxidoreductase activity, acting on the CH-OH group of donors, NAD or NADP as acceptor"/>
    <property type="evidence" value="ECO:0007669"/>
    <property type="project" value="InterPro"/>
</dbReference>
<comment type="similarity">
    <text evidence="1">Belongs to the D-isomer specific 2-hydroxyacid dehydrogenase family.</text>
</comment>
<dbReference type="Pfam" id="PF02826">
    <property type="entry name" value="2-Hacid_dh_C"/>
    <property type="match status" value="1"/>
</dbReference>
<evidence type="ECO:0000259" key="3">
    <source>
        <dbReference type="Pfam" id="PF02826"/>
    </source>
</evidence>
<dbReference type="InterPro" id="IPR006140">
    <property type="entry name" value="D-isomer_DH_NAD-bd"/>
</dbReference>
<comment type="caution">
    <text evidence="4">The sequence shown here is derived from an EMBL/GenBank/DDBJ whole genome shotgun (WGS) entry which is preliminary data.</text>
</comment>
<dbReference type="FunFam" id="3.40.50.720:FF:000492">
    <property type="entry name" value="D3-phosphoglycerate dehydrogenase, putative"/>
    <property type="match status" value="1"/>
</dbReference>
<dbReference type="AlphaFoldDB" id="A0A1F5RG49"/>
<protein>
    <submittedName>
        <fullName evidence="4">3-phosphoglycerate dehydrogenase</fullName>
    </submittedName>
</protein>
<evidence type="ECO:0000313" key="4">
    <source>
        <dbReference type="EMBL" id="OGF13382.1"/>
    </source>
</evidence>
<dbReference type="PANTHER" id="PTHR42938">
    <property type="entry name" value="FORMATE DEHYDROGENASE 1"/>
    <property type="match status" value="1"/>
</dbReference>
<evidence type="ECO:0000256" key="1">
    <source>
        <dbReference type="RuleBase" id="RU003719"/>
    </source>
</evidence>
<dbReference type="GO" id="GO:0051287">
    <property type="term" value="F:NAD binding"/>
    <property type="evidence" value="ECO:0007669"/>
    <property type="project" value="InterPro"/>
</dbReference>
<dbReference type="InterPro" id="IPR036291">
    <property type="entry name" value="NAD(P)-bd_dom_sf"/>
</dbReference>
<reference evidence="4 5" key="1">
    <citation type="journal article" date="2016" name="Nat. Commun.">
        <title>Thousands of microbial genomes shed light on interconnected biogeochemical processes in an aquifer system.</title>
        <authorList>
            <person name="Anantharaman K."/>
            <person name="Brown C.T."/>
            <person name="Hug L.A."/>
            <person name="Sharon I."/>
            <person name="Castelle C.J."/>
            <person name="Probst A.J."/>
            <person name="Thomas B.C."/>
            <person name="Singh A."/>
            <person name="Wilkins M.J."/>
            <person name="Karaoz U."/>
            <person name="Brodie E.L."/>
            <person name="Williams K.H."/>
            <person name="Hubbard S.S."/>
            <person name="Banfield J.F."/>
        </authorList>
    </citation>
    <scope>NUCLEOTIDE SEQUENCE [LARGE SCALE GENOMIC DNA]</scope>
</reference>
<dbReference type="Gene3D" id="3.40.50.720">
    <property type="entry name" value="NAD(P)-binding Rossmann-like Domain"/>
    <property type="match status" value="2"/>
</dbReference>
<dbReference type="EMBL" id="MFFM01000020">
    <property type="protein sequence ID" value="OGF13382.1"/>
    <property type="molecule type" value="Genomic_DNA"/>
</dbReference>
<dbReference type="SUPFAM" id="SSF51735">
    <property type="entry name" value="NAD(P)-binding Rossmann-fold domains"/>
    <property type="match status" value="1"/>
</dbReference>
<feature type="domain" description="D-isomer specific 2-hydroxyacid dehydrogenase NAD-binding" evidence="3">
    <location>
        <begin position="125"/>
        <end position="252"/>
    </location>
</feature>
<dbReference type="Pfam" id="PF00389">
    <property type="entry name" value="2-Hacid_dh"/>
    <property type="match status" value="1"/>
</dbReference>
<dbReference type="InterPro" id="IPR006139">
    <property type="entry name" value="D-isomer_2_OHA_DH_cat_dom"/>
</dbReference>
<gene>
    <name evidence="4" type="ORF">A2024_00240</name>
</gene>
<dbReference type="SUPFAM" id="SSF52283">
    <property type="entry name" value="Formate/glycerate dehydrogenase catalytic domain-like"/>
    <property type="match status" value="1"/>
</dbReference>